<comment type="similarity">
    <text evidence="3">Belongs to the peptidase S54 family.</text>
</comment>
<evidence type="ECO:0000256" key="12">
    <source>
        <dbReference type="SAM" id="MobiDB-lite"/>
    </source>
</evidence>
<feature type="transmembrane region" description="Helical" evidence="13">
    <location>
        <begin position="237"/>
        <end position="263"/>
    </location>
</feature>
<dbReference type="InterPro" id="IPR022764">
    <property type="entry name" value="Peptidase_S54_rhomboid_dom"/>
</dbReference>
<evidence type="ECO:0000256" key="6">
    <source>
        <dbReference type="ARBA" id="ARBA00022792"/>
    </source>
</evidence>
<dbReference type="EMBL" id="SRMA01027326">
    <property type="protein sequence ID" value="TRY55358.1"/>
    <property type="molecule type" value="Genomic_DNA"/>
</dbReference>
<feature type="transmembrane region" description="Helical" evidence="13">
    <location>
        <begin position="275"/>
        <end position="293"/>
    </location>
</feature>
<evidence type="ECO:0000256" key="3">
    <source>
        <dbReference type="ARBA" id="ARBA00009045"/>
    </source>
</evidence>
<feature type="compositionally biased region" description="Basic and acidic residues" evidence="12">
    <location>
        <begin position="1"/>
        <end position="25"/>
    </location>
</feature>
<keyword evidence="6" id="KW-0999">Mitochondrion inner membrane</keyword>
<evidence type="ECO:0000256" key="10">
    <source>
        <dbReference type="ARBA" id="ARBA00023128"/>
    </source>
</evidence>
<keyword evidence="8" id="KW-0809">Transit peptide</keyword>
<protein>
    <recommendedName>
        <fullName evidence="4">rhomboid protease</fullName>
        <ecNumber evidence="4">3.4.21.105</ecNumber>
    </recommendedName>
</protein>
<evidence type="ECO:0000256" key="1">
    <source>
        <dbReference type="ARBA" id="ARBA00000156"/>
    </source>
</evidence>
<evidence type="ECO:0000256" key="2">
    <source>
        <dbReference type="ARBA" id="ARBA00004448"/>
    </source>
</evidence>
<dbReference type="EC" id="3.4.21.105" evidence="4"/>
<dbReference type="STRING" id="623744.A0A553MQA8"/>
<reference evidence="15 16" key="1">
    <citation type="journal article" date="2019" name="Sci. Data">
        <title>Hybrid genome assembly and annotation of Danionella translucida.</title>
        <authorList>
            <person name="Kadobianskyi M."/>
            <person name="Schulze L."/>
            <person name="Schuelke M."/>
            <person name="Judkewitz B."/>
        </authorList>
    </citation>
    <scope>NUCLEOTIDE SEQUENCE [LARGE SCALE GENOMIC DNA]</scope>
    <source>
        <strain evidence="15 16">Bolton</strain>
    </source>
</reference>
<dbReference type="OrthoDB" id="10260614at2759"/>
<organism evidence="15 16">
    <name type="scientific">Danionella cerebrum</name>
    <dbReference type="NCBI Taxonomy" id="2873325"/>
    <lineage>
        <taxon>Eukaryota</taxon>
        <taxon>Metazoa</taxon>
        <taxon>Chordata</taxon>
        <taxon>Craniata</taxon>
        <taxon>Vertebrata</taxon>
        <taxon>Euteleostomi</taxon>
        <taxon>Actinopterygii</taxon>
        <taxon>Neopterygii</taxon>
        <taxon>Teleostei</taxon>
        <taxon>Ostariophysi</taxon>
        <taxon>Cypriniformes</taxon>
        <taxon>Danionidae</taxon>
        <taxon>Danioninae</taxon>
        <taxon>Danionella</taxon>
    </lineage>
</organism>
<dbReference type="InterPro" id="IPR035952">
    <property type="entry name" value="Rhomboid-like_sf"/>
</dbReference>
<dbReference type="AlphaFoldDB" id="A0A553MQA8"/>
<dbReference type="FunFam" id="1.20.1540.10:FF:000005">
    <property type="entry name" value="Presenilins-associated rhomboid-like protein, mitochondrial"/>
    <property type="match status" value="1"/>
</dbReference>
<comment type="subcellular location">
    <subcellularLocation>
        <location evidence="2">Mitochondrion inner membrane</location>
        <topology evidence="2">Multi-pass membrane protein</topology>
    </subcellularLocation>
</comment>
<evidence type="ECO:0000256" key="4">
    <source>
        <dbReference type="ARBA" id="ARBA00013039"/>
    </source>
</evidence>
<sequence>MDGMEEEKTGRVFQRKEGNEEKDYGWAENEMDERKGMVETAKSKQHQKLLEEKKTQLSIHPQQRCGFRRAQRETETKRGNQGTKGEAESPQPEAPLPSKKAENLLKPLVFTVGVVLTPFQFTGCSFGAAAIMQYESVKSKVQSAMNAVKDKRRDSLMEGHSESYWHNWWGQLTSFQRQAIMILSELDGFWSRLSEGQKTVAGLIALNTVVLCCWRIPSMQRFLVKYFVSNPASKTRCLPMILSTFSHYSVFHLVANMYVLWSFSTSIVSILGREQFLALYLSGGVISSFVSYISKTATGRLGPSLGASGSIMTILAAVCTKMPEAKLGIIFLPVFTFTAANALKALAAFDMTGLLLGWKLLDHASHLGGLLFGVWYIKYGNDLIWKNREPLVKFWHELRNGSFGGPRPGGG</sequence>
<dbReference type="Pfam" id="PF01694">
    <property type="entry name" value="Rhomboid"/>
    <property type="match status" value="1"/>
</dbReference>
<dbReference type="GO" id="GO:0005743">
    <property type="term" value="C:mitochondrial inner membrane"/>
    <property type="evidence" value="ECO:0007669"/>
    <property type="project" value="UniProtKB-SubCell"/>
</dbReference>
<comment type="catalytic activity">
    <reaction evidence="1">
        <text>Cleaves type-1 transmembrane domains using a catalytic dyad composed of serine and histidine that are contributed by different transmembrane domains.</text>
        <dbReference type="EC" id="3.4.21.105"/>
    </reaction>
</comment>
<keyword evidence="7" id="KW-0378">Hydrolase</keyword>
<evidence type="ECO:0000259" key="14">
    <source>
        <dbReference type="Pfam" id="PF01694"/>
    </source>
</evidence>
<dbReference type="PANTHER" id="PTHR43731:SF28">
    <property type="entry name" value="PRESENILIN-ASSOCIATED RHOMBOID-LIKE PROTEIN A, MITOCHONDRIAL"/>
    <property type="match status" value="1"/>
</dbReference>
<evidence type="ECO:0000256" key="13">
    <source>
        <dbReference type="SAM" id="Phobius"/>
    </source>
</evidence>
<evidence type="ECO:0000313" key="15">
    <source>
        <dbReference type="EMBL" id="TRY55358.1"/>
    </source>
</evidence>
<keyword evidence="5 13" id="KW-0812">Transmembrane</keyword>
<feature type="domain" description="Peptidase S54 rhomboid" evidence="14">
    <location>
        <begin position="239"/>
        <end position="377"/>
    </location>
</feature>
<feature type="region of interest" description="Disordered" evidence="12">
    <location>
        <begin position="1"/>
        <end position="98"/>
    </location>
</feature>
<evidence type="ECO:0000256" key="5">
    <source>
        <dbReference type="ARBA" id="ARBA00022692"/>
    </source>
</evidence>
<evidence type="ECO:0000313" key="16">
    <source>
        <dbReference type="Proteomes" id="UP000316079"/>
    </source>
</evidence>
<dbReference type="SUPFAM" id="SSF144091">
    <property type="entry name" value="Rhomboid-like"/>
    <property type="match status" value="1"/>
</dbReference>
<evidence type="ECO:0000256" key="9">
    <source>
        <dbReference type="ARBA" id="ARBA00022989"/>
    </source>
</evidence>
<feature type="transmembrane region" description="Helical" evidence="13">
    <location>
        <begin position="329"/>
        <end position="349"/>
    </location>
</feature>
<evidence type="ECO:0000256" key="7">
    <source>
        <dbReference type="ARBA" id="ARBA00022801"/>
    </source>
</evidence>
<keyword evidence="9 13" id="KW-1133">Transmembrane helix</keyword>
<accession>A0A553MQA8</accession>
<name>A0A553MQA8_9TELE</name>
<dbReference type="GO" id="GO:0006465">
    <property type="term" value="P:signal peptide processing"/>
    <property type="evidence" value="ECO:0007669"/>
    <property type="project" value="TreeGrafter"/>
</dbReference>
<gene>
    <name evidence="15" type="ORF">DNTS_019033</name>
</gene>
<evidence type="ECO:0000256" key="8">
    <source>
        <dbReference type="ARBA" id="ARBA00022946"/>
    </source>
</evidence>
<proteinExistence type="inferred from homology"/>
<dbReference type="Proteomes" id="UP000316079">
    <property type="component" value="Unassembled WGS sequence"/>
</dbReference>
<keyword evidence="16" id="KW-1185">Reference proteome</keyword>
<dbReference type="InterPro" id="IPR050925">
    <property type="entry name" value="Rhomboid_protease_S54"/>
</dbReference>
<feature type="transmembrane region" description="Helical" evidence="13">
    <location>
        <begin position="305"/>
        <end position="323"/>
    </location>
</feature>
<dbReference type="Gene3D" id="1.20.1540.10">
    <property type="entry name" value="Rhomboid-like"/>
    <property type="match status" value="1"/>
</dbReference>
<dbReference type="PANTHER" id="PTHR43731">
    <property type="entry name" value="RHOMBOID PROTEASE"/>
    <property type="match status" value="1"/>
</dbReference>
<dbReference type="GO" id="GO:0004252">
    <property type="term" value="F:serine-type endopeptidase activity"/>
    <property type="evidence" value="ECO:0007669"/>
    <property type="project" value="InterPro"/>
</dbReference>
<evidence type="ECO:0000256" key="11">
    <source>
        <dbReference type="ARBA" id="ARBA00023136"/>
    </source>
</evidence>
<comment type="caution">
    <text evidence="15">The sequence shown here is derived from an EMBL/GenBank/DDBJ whole genome shotgun (WGS) entry which is preliminary data.</text>
</comment>
<keyword evidence="11 13" id="KW-0472">Membrane</keyword>
<keyword evidence="10" id="KW-0496">Mitochondrion</keyword>